<keyword evidence="1" id="KW-0472">Membrane</keyword>
<evidence type="ECO:0000313" key="3">
    <source>
        <dbReference type="Proteomes" id="UP000249891"/>
    </source>
</evidence>
<dbReference type="SUPFAM" id="SSF54001">
    <property type="entry name" value="Cysteine proteinases"/>
    <property type="match status" value="1"/>
</dbReference>
<feature type="transmembrane region" description="Helical" evidence="1">
    <location>
        <begin position="37"/>
        <end position="55"/>
    </location>
</feature>
<dbReference type="Proteomes" id="UP000249891">
    <property type="component" value="Unassembled WGS sequence"/>
</dbReference>
<sequence>MRSYIFIENTARDGKTVFSHSVFNKPLKQALALKQGLLCLFMKYLIFITLLSLLFSCSTKNEALELALQQAGTNRPELEKVLAHYQNDSLKYQATVFLIKNMPYYEYQVSPEIDSIKTLLTHIFKKGDLTEAERQKGVNWQEETSNVTYKQDIKEVKASMLIENIDYAFKVWKEKPWNKNLSFEDFCELILPYRIAEEPLTNWRKQYYQKYNHILDSLYQGTDVIEACNILSRYLREEKKFYYFVEFGTLRQGALFQLDNRIGTCRDACDIATYVMRAVGIPVTTDIYLYSPEYQSDHEWSVVRDTTGRYLSFWYEQYDATRDPSFTDKRKKAKVFRMTYGIQRPFEELSQLPPSLQNPFLKDVSQEYFGKNRAIISLQSEAKNAFIGVFTARMGWLVVGQGKVTNNTATFENIEPFVIYQPLSYENGELTPIAYPFMLQKDKVHSFIPQEKQEVVLTRKYPLRKTSSARFKNWLLNTTLKANNNVSFSPVETLHIMKSLPAQNVIEVPIHSQKAYRYFQYEVPKDSVLSIAEIHFFGKDNKEVVFDTIYSNGKPWKDIALFQLKNCYDNDPVSYFHTWETGTSLFFKSSTPQSITKVILIPRNDDNFIREGDVYELFYNKGIKGWVSLGEQKGTKTEKLYYQAPKNTVLWLKNKTRGKEEQIFLYQNNRQIFPIFEEEKNVSQNLN</sequence>
<reference evidence="2 3" key="1">
    <citation type="submission" date="2018-06" db="EMBL/GenBank/DDBJ databases">
        <authorList>
            <consortium name="Pathogen Informatics"/>
            <person name="Doyle S."/>
        </authorList>
    </citation>
    <scope>NUCLEOTIDE SEQUENCE [LARGE SCALE GENOMIC DNA]</scope>
    <source>
        <strain evidence="2 3">NCTC11546</strain>
    </source>
</reference>
<keyword evidence="1" id="KW-0812">Transmembrane</keyword>
<evidence type="ECO:0000256" key="1">
    <source>
        <dbReference type="SAM" id="Phobius"/>
    </source>
</evidence>
<dbReference type="InterPro" id="IPR038765">
    <property type="entry name" value="Papain-like_cys_pep_sf"/>
</dbReference>
<gene>
    <name evidence="2" type="ORF">NCTC11546_01202</name>
</gene>
<dbReference type="Gene3D" id="2.60.120.260">
    <property type="entry name" value="Galactose-binding domain-like"/>
    <property type="match status" value="1"/>
</dbReference>
<keyword evidence="1" id="KW-1133">Transmembrane helix</keyword>
<name>A0A2X2RHQ7_CAPOC</name>
<dbReference type="AlphaFoldDB" id="A0A2X2RHQ7"/>
<protein>
    <recommendedName>
        <fullName evidence="4">Peptide-N(4)-(N-acetyl-beta-glucosaminyl)asparagine amidase</fullName>
    </recommendedName>
</protein>
<dbReference type="PANTHER" id="PTHR35532">
    <property type="entry name" value="SIMILAR TO POLYHYDROXYALKANOATE DEPOLYMERASE"/>
    <property type="match status" value="1"/>
</dbReference>
<dbReference type="PANTHER" id="PTHR35532:SF5">
    <property type="entry name" value="CARBOHYDRATE-BINDING DOMAIN-CONTAINING PROTEIN"/>
    <property type="match status" value="1"/>
</dbReference>
<evidence type="ECO:0008006" key="4">
    <source>
        <dbReference type="Google" id="ProtNLM"/>
    </source>
</evidence>
<accession>A0A2X2RHQ7</accession>
<dbReference type="EMBL" id="UARG01000017">
    <property type="protein sequence ID" value="SQA77977.1"/>
    <property type="molecule type" value="Genomic_DNA"/>
</dbReference>
<proteinExistence type="predicted"/>
<organism evidence="2 3">
    <name type="scientific">Capnocytophaga ochracea</name>
    <dbReference type="NCBI Taxonomy" id="1018"/>
    <lineage>
        <taxon>Bacteria</taxon>
        <taxon>Pseudomonadati</taxon>
        <taxon>Bacteroidota</taxon>
        <taxon>Flavobacteriia</taxon>
        <taxon>Flavobacteriales</taxon>
        <taxon>Flavobacteriaceae</taxon>
        <taxon>Capnocytophaga</taxon>
    </lineage>
</organism>
<evidence type="ECO:0000313" key="2">
    <source>
        <dbReference type="EMBL" id="SQA77977.1"/>
    </source>
</evidence>